<keyword evidence="2" id="KW-0472">Membrane</keyword>
<dbReference type="EMBL" id="JACAZI010000004">
    <property type="protein sequence ID" value="KAF7362311.1"/>
    <property type="molecule type" value="Genomic_DNA"/>
</dbReference>
<evidence type="ECO:0000313" key="5">
    <source>
        <dbReference type="Proteomes" id="UP000620124"/>
    </source>
</evidence>
<gene>
    <name evidence="4" type="ORF">MVEN_00577700</name>
</gene>
<keyword evidence="2" id="KW-1133">Transmembrane helix</keyword>
<keyword evidence="3" id="KW-0732">Signal</keyword>
<feature type="region of interest" description="Disordered" evidence="1">
    <location>
        <begin position="206"/>
        <end position="234"/>
    </location>
</feature>
<keyword evidence="2" id="KW-0812">Transmembrane</keyword>
<feature type="compositionally biased region" description="Pro residues" evidence="1">
    <location>
        <begin position="274"/>
        <end position="283"/>
    </location>
</feature>
<evidence type="ECO:0000313" key="4">
    <source>
        <dbReference type="EMBL" id="KAF7362311.1"/>
    </source>
</evidence>
<evidence type="ECO:0000256" key="1">
    <source>
        <dbReference type="SAM" id="MobiDB-lite"/>
    </source>
</evidence>
<feature type="chain" id="PRO_5034004132" description="Transmembrane protein" evidence="3">
    <location>
        <begin position="24"/>
        <end position="283"/>
    </location>
</feature>
<proteinExistence type="predicted"/>
<dbReference type="AlphaFoldDB" id="A0A8H6YP82"/>
<dbReference type="Proteomes" id="UP000620124">
    <property type="component" value="Unassembled WGS sequence"/>
</dbReference>
<accession>A0A8H6YP82</accession>
<comment type="caution">
    <text evidence="4">The sequence shown here is derived from an EMBL/GenBank/DDBJ whole genome shotgun (WGS) entry which is preliminary data.</text>
</comment>
<sequence>MAHIRASWRSIACVFYLFSHLSSFAIVVRKPAPTESELDVPSGSVIRPSVSIITPAPIASPISLSAPTADSSFRSSVNKTIVAASVSIGVSGAVILVVFLVLFTRRRRELKRTQRPETPKEICNPFDSEAVSDVDPAFWVSHLDRFQTGERGSTHSSSDVVSTRQLYISNQVNNARQKLAELEEISIHLRSSSINSARVSSWRSVSGIDHDANPVPSAAAEENESANVDDPESFGVEDKLLLERALREIEELNNRIRELEMQRRSSWALGLSDEPPPGYSESA</sequence>
<evidence type="ECO:0000256" key="3">
    <source>
        <dbReference type="SAM" id="SignalP"/>
    </source>
</evidence>
<organism evidence="4 5">
    <name type="scientific">Mycena venus</name>
    <dbReference type="NCBI Taxonomy" id="2733690"/>
    <lineage>
        <taxon>Eukaryota</taxon>
        <taxon>Fungi</taxon>
        <taxon>Dikarya</taxon>
        <taxon>Basidiomycota</taxon>
        <taxon>Agaricomycotina</taxon>
        <taxon>Agaricomycetes</taxon>
        <taxon>Agaricomycetidae</taxon>
        <taxon>Agaricales</taxon>
        <taxon>Marasmiineae</taxon>
        <taxon>Mycenaceae</taxon>
        <taxon>Mycena</taxon>
    </lineage>
</organism>
<protein>
    <recommendedName>
        <fullName evidence="6">Transmembrane protein</fullName>
    </recommendedName>
</protein>
<name>A0A8H6YP82_9AGAR</name>
<feature type="signal peptide" evidence="3">
    <location>
        <begin position="1"/>
        <end position="23"/>
    </location>
</feature>
<evidence type="ECO:0000256" key="2">
    <source>
        <dbReference type="SAM" id="Phobius"/>
    </source>
</evidence>
<feature type="region of interest" description="Disordered" evidence="1">
    <location>
        <begin position="262"/>
        <end position="283"/>
    </location>
</feature>
<keyword evidence="5" id="KW-1185">Reference proteome</keyword>
<dbReference type="OrthoDB" id="3050371at2759"/>
<feature type="transmembrane region" description="Helical" evidence="2">
    <location>
        <begin position="81"/>
        <end position="103"/>
    </location>
</feature>
<feature type="compositionally biased region" description="Acidic residues" evidence="1">
    <location>
        <begin position="221"/>
        <end position="232"/>
    </location>
</feature>
<reference evidence="4" key="1">
    <citation type="submission" date="2020-05" db="EMBL/GenBank/DDBJ databases">
        <title>Mycena genomes resolve the evolution of fungal bioluminescence.</title>
        <authorList>
            <person name="Tsai I.J."/>
        </authorList>
    </citation>
    <scope>NUCLEOTIDE SEQUENCE</scope>
    <source>
        <strain evidence="4">CCC161011</strain>
    </source>
</reference>
<evidence type="ECO:0008006" key="6">
    <source>
        <dbReference type="Google" id="ProtNLM"/>
    </source>
</evidence>